<dbReference type="GO" id="GO:0004497">
    <property type="term" value="F:monooxygenase activity"/>
    <property type="evidence" value="ECO:0007669"/>
    <property type="project" value="InterPro"/>
</dbReference>
<accession>A0A0D2NY30</accession>
<protein>
    <recommendedName>
        <fullName evidence="3">Cytochrome P450</fullName>
    </recommendedName>
</protein>
<dbReference type="Proteomes" id="UP000054270">
    <property type="component" value="Unassembled WGS sequence"/>
</dbReference>
<keyword evidence="2" id="KW-1185">Reference proteome</keyword>
<dbReference type="GO" id="GO:0020037">
    <property type="term" value="F:heme binding"/>
    <property type="evidence" value="ECO:0007669"/>
    <property type="project" value="InterPro"/>
</dbReference>
<dbReference type="SUPFAM" id="SSF48264">
    <property type="entry name" value="Cytochrome P450"/>
    <property type="match status" value="1"/>
</dbReference>
<dbReference type="OrthoDB" id="1470350at2759"/>
<evidence type="ECO:0000313" key="2">
    <source>
        <dbReference type="Proteomes" id="UP000054270"/>
    </source>
</evidence>
<name>A0A0D2NY30_HYPSF</name>
<dbReference type="STRING" id="945553.A0A0D2NY30"/>
<organism evidence="1 2">
    <name type="scientific">Hypholoma sublateritium (strain FD-334 SS-4)</name>
    <dbReference type="NCBI Taxonomy" id="945553"/>
    <lineage>
        <taxon>Eukaryota</taxon>
        <taxon>Fungi</taxon>
        <taxon>Dikarya</taxon>
        <taxon>Basidiomycota</taxon>
        <taxon>Agaricomycotina</taxon>
        <taxon>Agaricomycetes</taxon>
        <taxon>Agaricomycetidae</taxon>
        <taxon>Agaricales</taxon>
        <taxon>Agaricineae</taxon>
        <taxon>Strophariaceae</taxon>
        <taxon>Hypholoma</taxon>
    </lineage>
</organism>
<dbReference type="GO" id="GO:0005506">
    <property type="term" value="F:iron ion binding"/>
    <property type="evidence" value="ECO:0007669"/>
    <property type="project" value="InterPro"/>
</dbReference>
<evidence type="ECO:0008006" key="3">
    <source>
        <dbReference type="Google" id="ProtNLM"/>
    </source>
</evidence>
<proteinExistence type="predicted"/>
<dbReference type="Gene3D" id="1.10.630.10">
    <property type="entry name" value="Cytochrome P450"/>
    <property type="match status" value="1"/>
</dbReference>
<evidence type="ECO:0000313" key="1">
    <source>
        <dbReference type="EMBL" id="KJA21396.1"/>
    </source>
</evidence>
<reference evidence="2" key="1">
    <citation type="submission" date="2014-04" db="EMBL/GenBank/DDBJ databases">
        <title>Evolutionary Origins and Diversification of the Mycorrhizal Mutualists.</title>
        <authorList>
            <consortium name="DOE Joint Genome Institute"/>
            <consortium name="Mycorrhizal Genomics Consortium"/>
            <person name="Kohler A."/>
            <person name="Kuo A."/>
            <person name="Nagy L.G."/>
            <person name="Floudas D."/>
            <person name="Copeland A."/>
            <person name="Barry K.W."/>
            <person name="Cichocki N."/>
            <person name="Veneault-Fourrey C."/>
            <person name="LaButti K."/>
            <person name="Lindquist E.A."/>
            <person name="Lipzen A."/>
            <person name="Lundell T."/>
            <person name="Morin E."/>
            <person name="Murat C."/>
            <person name="Riley R."/>
            <person name="Ohm R."/>
            <person name="Sun H."/>
            <person name="Tunlid A."/>
            <person name="Henrissat B."/>
            <person name="Grigoriev I.V."/>
            <person name="Hibbett D.S."/>
            <person name="Martin F."/>
        </authorList>
    </citation>
    <scope>NUCLEOTIDE SEQUENCE [LARGE SCALE GENOMIC DNA]</scope>
    <source>
        <strain evidence="2">FD-334 SS-4</strain>
    </source>
</reference>
<dbReference type="GO" id="GO:0016705">
    <property type="term" value="F:oxidoreductase activity, acting on paired donors, with incorporation or reduction of molecular oxygen"/>
    <property type="evidence" value="ECO:0007669"/>
    <property type="project" value="InterPro"/>
</dbReference>
<dbReference type="AlphaFoldDB" id="A0A0D2NY30"/>
<sequence length="78" mass="9082">MLILTFTPVGYRVCIGREFAETEAVRFLAMHLREYRVELILSGGETRAQWSLRVLDRRLALTLTVQDVLVTFVRRGRD</sequence>
<dbReference type="EMBL" id="KN817558">
    <property type="protein sequence ID" value="KJA21396.1"/>
    <property type="molecule type" value="Genomic_DNA"/>
</dbReference>
<dbReference type="InterPro" id="IPR036396">
    <property type="entry name" value="Cyt_P450_sf"/>
</dbReference>
<gene>
    <name evidence="1" type="ORF">HYPSUDRAFT_42037</name>
</gene>